<proteinExistence type="predicted"/>
<keyword evidence="2" id="KW-1185">Reference proteome</keyword>
<dbReference type="EMBL" id="BAABUK010000005">
    <property type="protein sequence ID" value="GAA5809556.1"/>
    <property type="molecule type" value="Genomic_DNA"/>
</dbReference>
<comment type="caution">
    <text evidence="1">The sequence shown here is derived from an EMBL/GenBank/DDBJ whole genome shotgun (WGS) entry which is preliminary data.</text>
</comment>
<protein>
    <submittedName>
        <fullName evidence="1">Uncharacterized protein</fullName>
    </submittedName>
</protein>
<gene>
    <name evidence="1" type="ORF">MFLAVUS_002966</name>
</gene>
<evidence type="ECO:0000313" key="2">
    <source>
        <dbReference type="Proteomes" id="UP001473302"/>
    </source>
</evidence>
<organism evidence="1 2">
    <name type="scientific">Mucor flavus</name>
    <dbReference type="NCBI Taxonomy" id="439312"/>
    <lineage>
        <taxon>Eukaryota</taxon>
        <taxon>Fungi</taxon>
        <taxon>Fungi incertae sedis</taxon>
        <taxon>Mucoromycota</taxon>
        <taxon>Mucoromycotina</taxon>
        <taxon>Mucoromycetes</taxon>
        <taxon>Mucorales</taxon>
        <taxon>Mucorineae</taxon>
        <taxon>Mucoraceae</taxon>
        <taxon>Mucor</taxon>
    </lineage>
</organism>
<reference evidence="1 2" key="1">
    <citation type="submission" date="2024-04" db="EMBL/GenBank/DDBJ databases">
        <title>genome sequences of Mucor flavus KT1a and Helicostylum pulchrum KT1b strains isolated from the surface of a dry-aged beef.</title>
        <authorList>
            <person name="Toyotome T."/>
            <person name="Hosono M."/>
            <person name="Torimaru M."/>
            <person name="Fukuda K."/>
            <person name="Mikami N."/>
        </authorList>
    </citation>
    <scope>NUCLEOTIDE SEQUENCE [LARGE SCALE GENOMIC DNA]</scope>
    <source>
        <strain evidence="1 2">KT1a</strain>
    </source>
</reference>
<sequence length="473" mass="53166">MTEYTSSSSMLLAEIEITIYNGLIIPITATPPEQDAEDPIFSIFCYTSNKDIKLLLKINKSTIGNAFQGQDFFKCSQEGYSVTVAGKVLEKTNGYLSILVSDITVGPNNPVFISDELKDHFGIIIQSPTVSPQSTRQATEELNQVEVQTEQYKNFYGDSSDHKMEISSILLDTSVNFDDDFDGISDIQYAVSESSETIDLTHESNKTYQENIIDKSTIEAADNASFNSLIAGLEVSEEEANIDIQAAIRTGIAEILPVDTEIKSDQSSGALEPITVTDTYEISSENQQFPPSQKFLYPSQLVDPVQETDPVNDLVQEKDLRKDIIQEKNPHVNAMPEEIEPIHYMSREEVQDNPTQEESLRNSDIIIKDVAKETLQVNITSEETFSNTPCQQVQLQEDRVEPPLYLSPKVHQAPPITEKNVSTKTKVPKRRKRPTIITNPKDLRRSPRLALKKRVQYFPIKQTRVARKNIVLS</sequence>
<name>A0ABP9YRT0_9FUNG</name>
<accession>A0ABP9YRT0</accession>
<evidence type="ECO:0000313" key="1">
    <source>
        <dbReference type="EMBL" id="GAA5809556.1"/>
    </source>
</evidence>
<dbReference type="Proteomes" id="UP001473302">
    <property type="component" value="Unassembled WGS sequence"/>
</dbReference>